<evidence type="ECO:0000313" key="2">
    <source>
        <dbReference type="EMBL" id="VDI81032.1"/>
    </source>
</evidence>
<reference evidence="2" key="1">
    <citation type="submission" date="2018-11" db="EMBL/GenBank/DDBJ databases">
        <authorList>
            <person name="Alioto T."/>
            <person name="Alioto T."/>
        </authorList>
    </citation>
    <scope>NUCLEOTIDE SEQUENCE</scope>
</reference>
<gene>
    <name evidence="2" type="ORF">MGAL_10B037946</name>
</gene>
<keyword evidence="1" id="KW-1133">Transmembrane helix</keyword>
<dbReference type="AlphaFoldDB" id="A0A8B6HLN9"/>
<feature type="transmembrane region" description="Helical" evidence="1">
    <location>
        <begin position="6"/>
        <end position="29"/>
    </location>
</feature>
<keyword evidence="1" id="KW-0472">Membrane</keyword>
<dbReference type="OrthoDB" id="5976087at2759"/>
<keyword evidence="1" id="KW-0812">Transmembrane</keyword>
<evidence type="ECO:0000256" key="1">
    <source>
        <dbReference type="SAM" id="Phobius"/>
    </source>
</evidence>
<keyword evidence="3" id="KW-1185">Reference proteome</keyword>
<sequence>MNYTLSYVNFLGVVICGGGGVTVGGSVATRTSLSRKRIKIANQIIKEYNEKLVEVQKHTLYLQNELQKRAKLSNTDSCIEEAFPYCIKFLWNLVKGAGQAGLGTGTGLRIESGKCKTNGTAGRAFHQAGGVAGNMFLPFPQDVYTMVNSSIDVRQLAKTIAEECPTKDAIESMIEEILKQLDKKFE</sequence>
<accession>A0A8B6HLN9</accession>
<comment type="caution">
    <text evidence="2">The sequence shown here is derived from an EMBL/GenBank/DDBJ whole genome shotgun (WGS) entry which is preliminary data.</text>
</comment>
<evidence type="ECO:0000313" key="3">
    <source>
        <dbReference type="Proteomes" id="UP000596742"/>
    </source>
</evidence>
<protein>
    <submittedName>
        <fullName evidence="2">Uncharacterized protein</fullName>
    </submittedName>
</protein>
<organism evidence="2 3">
    <name type="scientific">Mytilus galloprovincialis</name>
    <name type="common">Mediterranean mussel</name>
    <dbReference type="NCBI Taxonomy" id="29158"/>
    <lineage>
        <taxon>Eukaryota</taxon>
        <taxon>Metazoa</taxon>
        <taxon>Spiralia</taxon>
        <taxon>Lophotrochozoa</taxon>
        <taxon>Mollusca</taxon>
        <taxon>Bivalvia</taxon>
        <taxon>Autobranchia</taxon>
        <taxon>Pteriomorphia</taxon>
        <taxon>Mytilida</taxon>
        <taxon>Mytiloidea</taxon>
        <taxon>Mytilidae</taxon>
        <taxon>Mytilinae</taxon>
        <taxon>Mytilus</taxon>
    </lineage>
</organism>
<proteinExistence type="predicted"/>
<dbReference type="Proteomes" id="UP000596742">
    <property type="component" value="Unassembled WGS sequence"/>
</dbReference>
<dbReference type="EMBL" id="UYJE01010223">
    <property type="protein sequence ID" value="VDI81032.1"/>
    <property type="molecule type" value="Genomic_DNA"/>
</dbReference>
<name>A0A8B6HLN9_MYTGA</name>